<dbReference type="EMBL" id="JAHDVG010000483">
    <property type="protein sequence ID" value="KAH1172136.1"/>
    <property type="molecule type" value="Genomic_DNA"/>
</dbReference>
<keyword evidence="2" id="KW-1185">Reference proteome</keyword>
<protein>
    <submittedName>
        <fullName evidence="1">Uncharacterized protein</fullName>
    </submittedName>
</protein>
<gene>
    <name evidence="1" type="ORF">KIL84_007754</name>
</gene>
<evidence type="ECO:0000313" key="1">
    <source>
        <dbReference type="EMBL" id="KAH1172136.1"/>
    </source>
</evidence>
<reference evidence="1" key="1">
    <citation type="submission" date="2021-09" db="EMBL/GenBank/DDBJ databases">
        <title>The genome of Mauremys mutica provides insights into the evolution of semi-aquatic lifestyle.</title>
        <authorList>
            <person name="Gong S."/>
            <person name="Gao Y."/>
        </authorList>
    </citation>
    <scope>NUCLEOTIDE SEQUENCE</scope>
    <source>
        <strain evidence="1">MM-2020</strain>
        <tissue evidence="1">Muscle</tissue>
    </source>
</reference>
<evidence type="ECO:0000313" key="2">
    <source>
        <dbReference type="Proteomes" id="UP000827986"/>
    </source>
</evidence>
<accession>A0A9D3X3E6</accession>
<proteinExistence type="predicted"/>
<comment type="caution">
    <text evidence="1">The sequence shown here is derived from an EMBL/GenBank/DDBJ whole genome shotgun (WGS) entry which is preliminary data.</text>
</comment>
<dbReference type="Proteomes" id="UP000827986">
    <property type="component" value="Unassembled WGS sequence"/>
</dbReference>
<name>A0A9D3X3E6_9SAUR</name>
<dbReference type="AlphaFoldDB" id="A0A9D3X3E6"/>
<sequence>MTQHMPLKSWLDQFIAIRHGLRTHLINSKNIAFCSKLQNGQRNLTTVFLCHYPYKSSCKLNNLHCFCTFRCDSYSGETSYRHSNSCSCERNDSSQHSDSSLDLTGSFTRLCDGHEDNLY</sequence>
<organism evidence="1 2">
    <name type="scientific">Mauremys mutica</name>
    <name type="common">yellowpond turtle</name>
    <dbReference type="NCBI Taxonomy" id="74926"/>
    <lineage>
        <taxon>Eukaryota</taxon>
        <taxon>Metazoa</taxon>
        <taxon>Chordata</taxon>
        <taxon>Craniata</taxon>
        <taxon>Vertebrata</taxon>
        <taxon>Euteleostomi</taxon>
        <taxon>Archelosauria</taxon>
        <taxon>Testudinata</taxon>
        <taxon>Testudines</taxon>
        <taxon>Cryptodira</taxon>
        <taxon>Durocryptodira</taxon>
        <taxon>Testudinoidea</taxon>
        <taxon>Geoemydidae</taxon>
        <taxon>Geoemydinae</taxon>
        <taxon>Mauremys</taxon>
    </lineage>
</organism>